<evidence type="ECO:0000256" key="10">
    <source>
        <dbReference type="ARBA" id="ARBA00048731"/>
    </source>
</evidence>
<comment type="catalytic activity">
    <reaction evidence="10 11">
        <text>(2R)-3-phosphoglycerate + NAD(+) = 3-phosphooxypyruvate + NADH + H(+)</text>
        <dbReference type="Rhea" id="RHEA:12641"/>
        <dbReference type="ChEBI" id="CHEBI:15378"/>
        <dbReference type="ChEBI" id="CHEBI:18110"/>
        <dbReference type="ChEBI" id="CHEBI:57540"/>
        <dbReference type="ChEBI" id="CHEBI:57945"/>
        <dbReference type="ChEBI" id="CHEBI:58272"/>
        <dbReference type="EC" id="1.1.1.95"/>
    </reaction>
</comment>
<dbReference type="FunFam" id="3.40.50.720:FF:000021">
    <property type="entry name" value="D-3-phosphoglycerate dehydrogenase"/>
    <property type="match status" value="1"/>
</dbReference>
<dbReference type="Pfam" id="PF02826">
    <property type="entry name" value="2-Hacid_dh_C"/>
    <property type="match status" value="1"/>
</dbReference>
<feature type="domain" description="ACT" evidence="12">
    <location>
        <begin position="458"/>
        <end position="530"/>
    </location>
</feature>
<dbReference type="STRING" id="157687.HMPREF3180_01178"/>
<dbReference type="NCBIfam" id="TIGR01327">
    <property type="entry name" value="PGDH"/>
    <property type="match status" value="1"/>
</dbReference>
<dbReference type="Proteomes" id="UP000070483">
    <property type="component" value="Unassembled WGS sequence"/>
</dbReference>
<evidence type="ECO:0000256" key="1">
    <source>
        <dbReference type="ARBA" id="ARBA00003800"/>
    </source>
</evidence>
<dbReference type="InterPro" id="IPR050857">
    <property type="entry name" value="D-2-hydroxyacid_DH"/>
</dbReference>
<dbReference type="SUPFAM" id="SSF52283">
    <property type="entry name" value="Formate/glycerate dehydrogenase catalytic domain-like"/>
    <property type="match status" value="1"/>
</dbReference>
<dbReference type="EMBL" id="LSDD01000089">
    <property type="protein sequence ID" value="KXB65498.1"/>
    <property type="molecule type" value="Genomic_DNA"/>
</dbReference>
<evidence type="ECO:0000313" key="14">
    <source>
        <dbReference type="Proteomes" id="UP000070483"/>
    </source>
</evidence>
<comment type="catalytic activity">
    <reaction evidence="9">
        <text>(R)-2-hydroxyglutarate + NAD(+) = 2-oxoglutarate + NADH + H(+)</text>
        <dbReference type="Rhea" id="RHEA:49612"/>
        <dbReference type="ChEBI" id="CHEBI:15378"/>
        <dbReference type="ChEBI" id="CHEBI:15801"/>
        <dbReference type="ChEBI" id="CHEBI:16810"/>
        <dbReference type="ChEBI" id="CHEBI:57540"/>
        <dbReference type="ChEBI" id="CHEBI:57945"/>
        <dbReference type="EC" id="1.1.1.399"/>
    </reaction>
</comment>
<dbReference type="InterPro" id="IPR006139">
    <property type="entry name" value="D-isomer_2_OHA_DH_cat_dom"/>
</dbReference>
<reference evidence="14" key="1">
    <citation type="submission" date="2016-01" db="EMBL/GenBank/DDBJ databases">
        <authorList>
            <person name="Mitreva M."/>
            <person name="Pepin K.H."/>
            <person name="Mihindukulasuriya K.A."/>
            <person name="Fulton R."/>
            <person name="Fronick C."/>
            <person name="O'Laughlin M."/>
            <person name="Miner T."/>
            <person name="Herter B."/>
            <person name="Rosa B.A."/>
            <person name="Cordes M."/>
            <person name="Tomlinson C."/>
            <person name="Wollam A."/>
            <person name="Palsikar V.B."/>
            <person name="Mardis E.R."/>
            <person name="Wilson R.K."/>
        </authorList>
    </citation>
    <scope>NUCLEOTIDE SEQUENCE [LARGE SCALE GENOMIC DNA]</scope>
    <source>
        <strain evidence="14">KA00185</strain>
    </source>
</reference>
<gene>
    <name evidence="13" type="ORF">HMPREF3180_01178</name>
</gene>
<dbReference type="PANTHER" id="PTHR42789">
    <property type="entry name" value="D-ISOMER SPECIFIC 2-HYDROXYACID DEHYDROGENASE FAMILY PROTEIN (AFU_ORTHOLOGUE AFUA_6G10090)"/>
    <property type="match status" value="1"/>
</dbReference>
<dbReference type="InterPro" id="IPR045865">
    <property type="entry name" value="ACT-like_dom_sf"/>
</dbReference>
<dbReference type="PATRIC" id="fig|157687.3.peg.1171"/>
<evidence type="ECO:0000256" key="3">
    <source>
        <dbReference type="ARBA" id="ARBA00005854"/>
    </source>
</evidence>
<dbReference type="Pfam" id="PF01842">
    <property type="entry name" value="ACT"/>
    <property type="match status" value="1"/>
</dbReference>
<keyword evidence="8 11" id="KW-0718">Serine biosynthesis</keyword>
<dbReference type="GO" id="GO:0006564">
    <property type="term" value="P:L-serine biosynthetic process"/>
    <property type="evidence" value="ECO:0007669"/>
    <property type="project" value="UniProtKB-UniRule"/>
</dbReference>
<dbReference type="Gene3D" id="3.30.1330.90">
    <property type="entry name" value="D-3-phosphoglycerate dehydrogenase, domain 3"/>
    <property type="match status" value="1"/>
</dbReference>
<dbReference type="InterPro" id="IPR002912">
    <property type="entry name" value="ACT_dom"/>
</dbReference>
<evidence type="ECO:0000256" key="9">
    <source>
        <dbReference type="ARBA" id="ARBA00048126"/>
    </source>
</evidence>
<sequence>MYKVLVGEYIDDEAVARLQKARDVKVDVKVGISREEILEIIHEYDALIVRSVIKVDKELLDKAKNLKIVGRAGNGTDNINIPEATAHGVIVANTPDSNTVSACEIAIGLMIASARNIVAANDFIKSGKWEREIFVGNELFEKTLGIIGLGRIGGLVATRMKAFGMKLVAYDPYISDERFKRYGCEKAKTLDELMEKADVITIHTPKTKETLDMINAENIHKLKDGVRLVNAARGGLFNEEAVAEGLRSGKIASFGYDVHAVEPRSECVLYEFDNVVTTPHIGATTYEAQRNVGTQVVKQVLNGLRGEIVETAVNLPAIGREEFLIVKPYINLAEKLGKIYFQIEKTPITNVAINYYGEIAEQETALVDSTAIKGILEPVLKEEVNYINSKPLAEKRGINISINKKDHKYKNYSSAIEFVITNEDGKKIYVVGTIGMNNEERIVSIKNHDVDMAISDNMIYLGNEDVPGVIGAVGATLGKENINIATMNVGRRENSAIMLLTVDSEVGRRALKALRELSQIRWAHYLDLTI</sequence>
<accession>A0A134ACV2</accession>
<dbReference type="UniPathway" id="UPA00135">
    <property type="reaction ID" value="UER00196"/>
</dbReference>
<evidence type="ECO:0000313" key="13">
    <source>
        <dbReference type="EMBL" id="KXB65498.1"/>
    </source>
</evidence>
<dbReference type="AlphaFoldDB" id="A0A134ACV2"/>
<evidence type="ECO:0000259" key="12">
    <source>
        <dbReference type="PROSITE" id="PS51671"/>
    </source>
</evidence>
<comment type="pathway">
    <text evidence="2 11">Amino-acid biosynthesis; L-serine biosynthesis; L-serine from 3-phospho-D-glycerate: step 1/3.</text>
</comment>
<dbReference type="Gene3D" id="3.40.50.720">
    <property type="entry name" value="NAD(P)-binding Rossmann-like Domain"/>
    <property type="match status" value="2"/>
</dbReference>
<organism evidence="13 14">
    <name type="scientific">Leptotrichia wadei</name>
    <dbReference type="NCBI Taxonomy" id="157687"/>
    <lineage>
        <taxon>Bacteria</taxon>
        <taxon>Fusobacteriati</taxon>
        <taxon>Fusobacteriota</taxon>
        <taxon>Fusobacteriia</taxon>
        <taxon>Fusobacteriales</taxon>
        <taxon>Leptotrichiaceae</taxon>
        <taxon>Leptotrichia</taxon>
    </lineage>
</organism>
<keyword evidence="6 11" id="KW-0560">Oxidoreductase</keyword>
<evidence type="ECO:0000256" key="6">
    <source>
        <dbReference type="ARBA" id="ARBA00023002"/>
    </source>
</evidence>
<comment type="function">
    <text evidence="1">Catalyzes the reversible oxidation of 3-phospho-D-glycerate to 3-phosphonooxypyruvate, the first step of the phosphorylated L-serine biosynthesis pathway. Also catalyzes the reversible oxidation of 2-hydroxyglutarate to 2-oxoglutarate.</text>
</comment>
<dbReference type="CDD" id="cd12173">
    <property type="entry name" value="PGDH_4"/>
    <property type="match status" value="1"/>
</dbReference>
<dbReference type="RefSeq" id="WP_060917912.1">
    <property type="nucleotide sequence ID" value="NZ_KQ960073.1"/>
</dbReference>
<evidence type="ECO:0000256" key="5">
    <source>
        <dbReference type="ARBA" id="ARBA00022605"/>
    </source>
</evidence>
<dbReference type="SUPFAM" id="SSF55021">
    <property type="entry name" value="ACT-like"/>
    <property type="match status" value="1"/>
</dbReference>
<comment type="similarity">
    <text evidence="3 11">Belongs to the D-isomer specific 2-hydroxyacid dehydrogenase family.</text>
</comment>
<dbReference type="PROSITE" id="PS00065">
    <property type="entry name" value="D_2_HYDROXYACID_DH_1"/>
    <property type="match status" value="1"/>
</dbReference>
<dbReference type="FunFam" id="3.30.70.260:FF:000008">
    <property type="entry name" value="D-3-phosphoglycerate dehydrogenase, chloroplastic"/>
    <property type="match status" value="1"/>
</dbReference>
<dbReference type="CDD" id="cd04902">
    <property type="entry name" value="ACT_3PGDH-xct"/>
    <property type="match status" value="1"/>
</dbReference>
<evidence type="ECO:0000256" key="8">
    <source>
        <dbReference type="ARBA" id="ARBA00023299"/>
    </source>
</evidence>
<comment type="caution">
    <text evidence="13">The sequence shown here is derived from an EMBL/GenBank/DDBJ whole genome shotgun (WGS) entry which is preliminary data.</text>
</comment>
<dbReference type="GO" id="GO:0004617">
    <property type="term" value="F:phosphoglycerate dehydrogenase activity"/>
    <property type="evidence" value="ECO:0007669"/>
    <property type="project" value="UniProtKB-UniRule"/>
</dbReference>
<dbReference type="GO" id="GO:0051287">
    <property type="term" value="F:NAD binding"/>
    <property type="evidence" value="ECO:0007669"/>
    <property type="project" value="UniProtKB-UniRule"/>
</dbReference>
<dbReference type="InterPro" id="IPR029009">
    <property type="entry name" value="ASB_dom_sf"/>
</dbReference>
<evidence type="ECO:0000256" key="4">
    <source>
        <dbReference type="ARBA" id="ARBA00021582"/>
    </source>
</evidence>
<dbReference type="SUPFAM" id="SSF143548">
    <property type="entry name" value="Serine metabolism enzymes domain"/>
    <property type="match status" value="1"/>
</dbReference>
<dbReference type="InterPro" id="IPR045626">
    <property type="entry name" value="PGDH_ASB_dom"/>
</dbReference>
<dbReference type="SUPFAM" id="SSF51735">
    <property type="entry name" value="NAD(P)-binding Rossmann-fold domains"/>
    <property type="match status" value="1"/>
</dbReference>
<dbReference type="Gene3D" id="3.30.70.260">
    <property type="match status" value="1"/>
</dbReference>
<dbReference type="InterPro" id="IPR006140">
    <property type="entry name" value="D-isomer_DH_NAD-bd"/>
</dbReference>
<evidence type="ECO:0000256" key="2">
    <source>
        <dbReference type="ARBA" id="ARBA00005216"/>
    </source>
</evidence>
<dbReference type="OrthoDB" id="9805416at2"/>
<dbReference type="InterPro" id="IPR036291">
    <property type="entry name" value="NAD(P)-bd_dom_sf"/>
</dbReference>
<dbReference type="FunFam" id="3.30.1330.90:FF:000003">
    <property type="entry name" value="D-3-phosphoglycerate dehydrogenase"/>
    <property type="match status" value="1"/>
</dbReference>
<evidence type="ECO:0000256" key="7">
    <source>
        <dbReference type="ARBA" id="ARBA00023027"/>
    </source>
</evidence>
<dbReference type="InterPro" id="IPR029752">
    <property type="entry name" value="D-isomer_DH_CS1"/>
</dbReference>
<keyword evidence="14" id="KW-1185">Reference proteome</keyword>
<dbReference type="PANTHER" id="PTHR42789:SF1">
    <property type="entry name" value="D-ISOMER SPECIFIC 2-HYDROXYACID DEHYDROGENASE FAMILY PROTEIN (AFU_ORTHOLOGUE AFUA_6G10090)"/>
    <property type="match status" value="1"/>
</dbReference>
<dbReference type="Pfam" id="PF19304">
    <property type="entry name" value="PGDH_inter"/>
    <property type="match status" value="1"/>
</dbReference>
<dbReference type="InterPro" id="IPR006236">
    <property type="entry name" value="PGDH"/>
</dbReference>
<keyword evidence="7 11" id="KW-0520">NAD</keyword>
<dbReference type="Pfam" id="PF00389">
    <property type="entry name" value="2-Hacid_dh"/>
    <property type="match status" value="1"/>
</dbReference>
<name>A0A134ACV2_9FUSO</name>
<dbReference type="PROSITE" id="PS51671">
    <property type="entry name" value="ACT"/>
    <property type="match status" value="1"/>
</dbReference>
<proteinExistence type="inferred from homology"/>
<dbReference type="EC" id="1.1.1.95" evidence="11"/>
<keyword evidence="5 11" id="KW-0028">Amino-acid biosynthesis</keyword>
<evidence type="ECO:0000256" key="11">
    <source>
        <dbReference type="RuleBase" id="RU363003"/>
    </source>
</evidence>
<protein>
    <recommendedName>
        <fullName evidence="4 11">D-3-phosphoglycerate dehydrogenase</fullName>
        <ecNumber evidence="11">1.1.1.95</ecNumber>
    </recommendedName>
</protein>